<organism evidence="1 2">
    <name type="scientific">Paenibacillus durus</name>
    <name type="common">Paenibacillus azotofixans</name>
    <dbReference type="NCBI Taxonomy" id="44251"/>
    <lineage>
        <taxon>Bacteria</taxon>
        <taxon>Bacillati</taxon>
        <taxon>Bacillota</taxon>
        <taxon>Bacilli</taxon>
        <taxon>Bacillales</taxon>
        <taxon>Paenibacillaceae</taxon>
        <taxon>Paenibacillus</taxon>
    </lineage>
</organism>
<dbReference type="OrthoDB" id="249246at2"/>
<sequence>MNYLDEQILSLKAKVMDQAKANNDDLQSILFQPLESEQNGSLSEEAKLFHIGNDHFILEPRTILDGQIAVHIPKSFNLMPLEEATFKYPSEHRPKVIFTSPEGTINITFNPTETSLELEELPEFMEQMADVLRSVQPIRNWIGTELIVNRSGLTIGVVRFVSAGVDGNLYNEMLLFIQEGCLNLGSFNCMESDMDAWLPVTEHIVQSLRILPPSSHPASNKGVASL</sequence>
<protein>
    <submittedName>
        <fullName evidence="1">Uncharacterized protein</fullName>
    </submittedName>
</protein>
<accession>A0A089HM21</accession>
<keyword evidence="2" id="KW-1185">Reference proteome</keyword>
<dbReference type="RefSeq" id="WP_042205303.1">
    <property type="nucleotide sequence ID" value="NZ_CP009288.1"/>
</dbReference>
<dbReference type="eggNOG" id="ENOG50325FD">
    <property type="taxonomic scope" value="Bacteria"/>
</dbReference>
<evidence type="ECO:0000313" key="2">
    <source>
        <dbReference type="Proteomes" id="UP000029409"/>
    </source>
</evidence>
<reference evidence="1 2" key="1">
    <citation type="submission" date="2014-08" db="EMBL/GenBank/DDBJ databases">
        <title>Comparative genomics of the Paenibacillus odorifer group.</title>
        <authorList>
            <person name="den Bakker H.C."/>
            <person name="Tsai Y.-C."/>
            <person name="Martin N."/>
            <person name="Korlach J."/>
            <person name="Wiedmann M."/>
        </authorList>
    </citation>
    <scope>NUCLEOTIDE SEQUENCE [LARGE SCALE GENOMIC DNA]</scope>
    <source>
        <strain evidence="1 2">DSM 1735</strain>
    </source>
</reference>
<evidence type="ECO:0000313" key="1">
    <source>
        <dbReference type="EMBL" id="AIQ11393.1"/>
    </source>
</evidence>
<name>A0A089HM21_PAEDU</name>
<dbReference type="STRING" id="44251.PDUR_04940"/>
<dbReference type="AlphaFoldDB" id="A0A089HM21"/>
<dbReference type="Proteomes" id="UP000029409">
    <property type="component" value="Chromosome"/>
</dbReference>
<dbReference type="EMBL" id="CP009288">
    <property type="protein sequence ID" value="AIQ11393.1"/>
    <property type="molecule type" value="Genomic_DNA"/>
</dbReference>
<proteinExistence type="predicted"/>
<gene>
    <name evidence="1" type="ORF">PDUR_04940</name>
</gene>
<dbReference type="KEGG" id="pdu:PDUR_04940"/>